<feature type="transmembrane region" description="Helical" evidence="7">
    <location>
        <begin position="103"/>
        <end position="129"/>
    </location>
</feature>
<keyword evidence="10" id="KW-1185">Reference proteome</keyword>
<dbReference type="HAMAP" id="MF_00902">
    <property type="entry name" value="TatC"/>
    <property type="match status" value="1"/>
</dbReference>
<feature type="transmembrane region" description="Helical" evidence="7">
    <location>
        <begin position="141"/>
        <end position="164"/>
    </location>
</feature>
<evidence type="ECO:0000313" key="9">
    <source>
        <dbReference type="EMBL" id="MFC7221066.1"/>
    </source>
</evidence>
<evidence type="ECO:0000313" key="10">
    <source>
        <dbReference type="Proteomes" id="UP001596413"/>
    </source>
</evidence>
<keyword evidence="4 7" id="KW-1133">Transmembrane helix</keyword>
<dbReference type="NCBIfam" id="TIGR00945">
    <property type="entry name" value="tatC"/>
    <property type="match status" value="1"/>
</dbReference>
<feature type="compositionally biased region" description="Low complexity" evidence="8">
    <location>
        <begin position="287"/>
        <end position="308"/>
    </location>
</feature>
<evidence type="ECO:0000256" key="8">
    <source>
        <dbReference type="SAM" id="MobiDB-lite"/>
    </source>
</evidence>
<protein>
    <recommendedName>
        <fullName evidence="7">Sec-independent protein translocase protein TatC</fullName>
    </recommendedName>
</protein>
<feature type="transmembrane region" description="Helical" evidence="7">
    <location>
        <begin position="191"/>
        <end position="215"/>
    </location>
</feature>
<comment type="caution">
    <text evidence="9">The sequence shown here is derived from an EMBL/GenBank/DDBJ whole genome shotgun (WGS) entry which is preliminary data.</text>
</comment>
<name>A0ABW2GM76_9ACTN</name>
<comment type="function">
    <text evidence="7">Part of the twin-arginine translocation (Tat) system that transports large folded proteins containing a characteristic twin-arginine motif in their signal peptide across membranes. Together with TatB, TatC is part of a receptor directly interacting with Tat signal peptides.</text>
</comment>
<sequence length="316" mass="34342">MDTQLREPQSPAPSDGGQPPGAQTSDGRRKMLLREHLRELRNRIGKAMLGIFLATIVGWIIHPWLITHLTGPSCHIEGVQTIAKATKECPNGLMVMQGVMTPLIFTFKVSMAAGLVISSPVWSYQLWAFAAPGLHRHEKRYTVGFVLAAVPLFLAGAGLAYWVFPQALEILLGFTPDSFSNSIQGDQFLDFLLRMILVFGVSFVVPVFLVALNFAGVLSSATLKARWRAIIMTIFVFSALATPTGDPLTMVVLAFPLSVLFGLALGVIVWRERVRRRRGDGDSALSPDEAAPLEKAPAAAEATAPLEAVQRTGEQP</sequence>
<comment type="subunit">
    <text evidence="7">The Tat system comprises two distinct complexes: a TatABC complex, containing multiple copies of TatA, TatB and TatC subunits, and a separate TatA complex, containing only TatA subunits. Substrates initially bind to the TatABC complex, which probably triggers association of the separate TatA complex to form the active translocon.</text>
</comment>
<dbReference type="Pfam" id="PF00902">
    <property type="entry name" value="TatC"/>
    <property type="match status" value="1"/>
</dbReference>
<comment type="similarity">
    <text evidence="7">Belongs to the TatC family.</text>
</comment>
<evidence type="ECO:0000256" key="4">
    <source>
        <dbReference type="ARBA" id="ARBA00022989"/>
    </source>
</evidence>
<feature type="region of interest" description="Disordered" evidence="8">
    <location>
        <begin position="278"/>
        <end position="316"/>
    </location>
</feature>
<dbReference type="RefSeq" id="WP_386418179.1">
    <property type="nucleotide sequence ID" value="NZ_JBHSZO010000049.1"/>
</dbReference>
<keyword evidence="6 7" id="KW-0472">Membrane</keyword>
<keyword evidence="3 7" id="KW-0653">Protein transport</keyword>
<keyword evidence="2 7" id="KW-0812">Transmembrane</keyword>
<evidence type="ECO:0000256" key="3">
    <source>
        <dbReference type="ARBA" id="ARBA00022927"/>
    </source>
</evidence>
<proteinExistence type="inferred from homology"/>
<evidence type="ECO:0000256" key="5">
    <source>
        <dbReference type="ARBA" id="ARBA00023010"/>
    </source>
</evidence>
<dbReference type="PANTHER" id="PTHR30371">
    <property type="entry name" value="SEC-INDEPENDENT PROTEIN TRANSLOCASE PROTEIN TATC"/>
    <property type="match status" value="1"/>
</dbReference>
<feature type="transmembrane region" description="Helical" evidence="7">
    <location>
        <begin position="47"/>
        <end position="66"/>
    </location>
</feature>
<dbReference type="EMBL" id="JBHSZO010000049">
    <property type="protein sequence ID" value="MFC7221066.1"/>
    <property type="molecule type" value="Genomic_DNA"/>
</dbReference>
<dbReference type="PRINTS" id="PR01840">
    <property type="entry name" value="TATCFAMILY"/>
</dbReference>
<keyword evidence="7" id="KW-0813">Transport</keyword>
<keyword evidence="5 7" id="KW-0811">Translocation</keyword>
<gene>
    <name evidence="7 9" type="primary">tatC</name>
    <name evidence="9" type="ORF">ACFQLX_23330</name>
</gene>
<evidence type="ECO:0000256" key="6">
    <source>
        <dbReference type="ARBA" id="ARBA00023136"/>
    </source>
</evidence>
<feature type="region of interest" description="Disordered" evidence="8">
    <location>
        <begin position="1"/>
        <end position="29"/>
    </location>
</feature>
<reference evidence="10" key="1">
    <citation type="journal article" date="2019" name="Int. J. Syst. Evol. Microbiol.">
        <title>The Global Catalogue of Microorganisms (GCM) 10K type strain sequencing project: providing services to taxonomists for standard genome sequencing and annotation.</title>
        <authorList>
            <consortium name="The Broad Institute Genomics Platform"/>
            <consortium name="The Broad Institute Genome Sequencing Center for Infectious Disease"/>
            <person name="Wu L."/>
            <person name="Ma J."/>
        </authorList>
    </citation>
    <scope>NUCLEOTIDE SEQUENCE [LARGE SCALE GENOMIC DNA]</scope>
    <source>
        <strain evidence="10">CGMCC 1.13681</strain>
    </source>
</reference>
<evidence type="ECO:0000256" key="2">
    <source>
        <dbReference type="ARBA" id="ARBA00022692"/>
    </source>
</evidence>
<dbReference type="Proteomes" id="UP001596413">
    <property type="component" value="Unassembled WGS sequence"/>
</dbReference>
<dbReference type="InterPro" id="IPR002033">
    <property type="entry name" value="TatC"/>
</dbReference>
<organism evidence="9 10">
    <name type="scientific">Streptomyces polyrhachis</name>
    <dbReference type="NCBI Taxonomy" id="1282885"/>
    <lineage>
        <taxon>Bacteria</taxon>
        <taxon>Bacillati</taxon>
        <taxon>Actinomycetota</taxon>
        <taxon>Actinomycetes</taxon>
        <taxon>Kitasatosporales</taxon>
        <taxon>Streptomycetaceae</taxon>
        <taxon>Streptomyces</taxon>
    </lineage>
</organism>
<dbReference type="PANTHER" id="PTHR30371:SF0">
    <property type="entry name" value="SEC-INDEPENDENT PROTEIN TRANSLOCASE PROTEIN TATC, CHLOROPLASTIC-RELATED"/>
    <property type="match status" value="1"/>
</dbReference>
<evidence type="ECO:0000256" key="1">
    <source>
        <dbReference type="ARBA" id="ARBA00004141"/>
    </source>
</evidence>
<keyword evidence="7" id="KW-1003">Cell membrane</keyword>
<comment type="subcellular location">
    <subcellularLocation>
        <location evidence="7">Cell membrane</location>
        <topology evidence="7">Multi-pass membrane protein</topology>
    </subcellularLocation>
    <subcellularLocation>
        <location evidence="1">Membrane</location>
        <topology evidence="1">Multi-pass membrane protein</topology>
    </subcellularLocation>
</comment>
<feature type="transmembrane region" description="Helical" evidence="7">
    <location>
        <begin position="227"/>
        <end position="244"/>
    </location>
</feature>
<accession>A0ABW2GM76</accession>
<evidence type="ECO:0000256" key="7">
    <source>
        <dbReference type="HAMAP-Rule" id="MF_00902"/>
    </source>
</evidence>
<feature type="transmembrane region" description="Helical" evidence="7">
    <location>
        <begin position="250"/>
        <end position="270"/>
    </location>
</feature>